<dbReference type="InterPro" id="IPR039741">
    <property type="entry name" value="UDP-sugar_pyrophosphorylase"/>
</dbReference>
<dbReference type="AlphaFoldDB" id="A0AAD7XQJ1"/>
<dbReference type="InterPro" id="IPR002618">
    <property type="entry name" value="UDPGP_fam"/>
</dbReference>
<evidence type="ECO:0000256" key="4">
    <source>
        <dbReference type="ARBA" id="ARBA00022679"/>
    </source>
</evidence>
<accession>A0AAD7XQJ1</accession>
<dbReference type="GO" id="GO:0006048">
    <property type="term" value="P:UDP-N-acetylglucosamine biosynthetic process"/>
    <property type="evidence" value="ECO:0007669"/>
    <property type="project" value="TreeGrafter"/>
</dbReference>
<gene>
    <name evidence="8" type="ORF">CTAYLR_003596</name>
</gene>
<evidence type="ECO:0000256" key="7">
    <source>
        <dbReference type="SAM" id="MobiDB-lite"/>
    </source>
</evidence>
<evidence type="ECO:0000256" key="2">
    <source>
        <dbReference type="ARBA" id="ARBA00010401"/>
    </source>
</evidence>
<dbReference type="CDD" id="cd04193">
    <property type="entry name" value="UDPGlcNAc_PPase"/>
    <property type="match status" value="1"/>
</dbReference>
<keyword evidence="5" id="KW-0548">Nucleotidyltransferase</keyword>
<dbReference type="Proteomes" id="UP001230188">
    <property type="component" value="Unassembled WGS sequence"/>
</dbReference>
<dbReference type="EMBL" id="JAQMWT010000081">
    <property type="protein sequence ID" value="KAJ8611163.1"/>
    <property type="molecule type" value="Genomic_DNA"/>
</dbReference>
<dbReference type="EC" id="2.7.7.23" evidence="3"/>
<dbReference type="PANTHER" id="PTHR11952:SF2">
    <property type="entry name" value="LD24639P"/>
    <property type="match status" value="1"/>
</dbReference>
<feature type="region of interest" description="Disordered" evidence="7">
    <location>
        <begin position="256"/>
        <end position="288"/>
    </location>
</feature>
<evidence type="ECO:0000256" key="5">
    <source>
        <dbReference type="ARBA" id="ARBA00022695"/>
    </source>
</evidence>
<dbReference type="InterPro" id="IPR029044">
    <property type="entry name" value="Nucleotide-diphossugar_trans"/>
</dbReference>
<comment type="catalytic activity">
    <reaction evidence="6">
        <text>N-acetyl-alpha-D-glucosamine 1-phosphate + UTP + H(+) = UDP-N-acetyl-alpha-D-glucosamine + diphosphate</text>
        <dbReference type="Rhea" id="RHEA:13509"/>
        <dbReference type="ChEBI" id="CHEBI:15378"/>
        <dbReference type="ChEBI" id="CHEBI:33019"/>
        <dbReference type="ChEBI" id="CHEBI:46398"/>
        <dbReference type="ChEBI" id="CHEBI:57705"/>
        <dbReference type="ChEBI" id="CHEBI:57776"/>
        <dbReference type="EC" id="2.7.7.23"/>
    </reaction>
</comment>
<comment type="caution">
    <text evidence="8">The sequence shown here is derived from an EMBL/GenBank/DDBJ whole genome shotgun (WGS) entry which is preliminary data.</text>
</comment>
<dbReference type="PANTHER" id="PTHR11952">
    <property type="entry name" value="UDP- GLUCOSE PYROPHOSPHORYLASE"/>
    <property type="match status" value="1"/>
</dbReference>
<name>A0AAD7XQJ1_9STRA</name>
<proteinExistence type="inferred from homology"/>
<protein>
    <recommendedName>
        <fullName evidence="3">UDP-N-acetylglucosamine diphosphorylase</fullName>
        <ecNumber evidence="3">2.7.7.23</ecNumber>
    </recommendedName>
</protein>
<keyword evidence="9" id="KW-1185">Reference proteome</keyword>
<dbReference type="SUPFAM" id="SSF53448">
    <property type="entry name" value="Nucleotide-diphospho-sugar transferases"/>
    <property type="match status" value="1"/>
</dbReference>
<keyword evidence="4" id="KW-0808">Transferase</keyword>
<dbReference type="Gene3D" id="3.90.550.10">
    <property type="entry name" value="Spore Coat Polysaccharide Biosynthesis Protein SpsA, Chain A"/>
    <property type="match status" value="1"/>
</dbReference>
<evidence type="ECO:0000313" key="9">
    <source>
        <dbReference type="Proteomes" id="UP001230188"/>
    </source>
</evidence>
<dbReference type="Pfam" id="PF01704">
    <property type="entry name" value="UDPGP"/>
    <property type="match status" value="1"/>
</dbReference>
<evidence type="ECO:0000256" key="3">
    <source>
        <dbReference type="ARBA" id="ARBA00012457"/>
    </source>
</evidence>
<dbReference type="GO" id="GO:0003977">
    <property type="term" value="F:UDP-N-acetylglucosamine diphosphorylase activity"/>
    <property type="evidence" value="ECO:0007669"/>
    <property type="project" value="UniProtKB-EC"/>
</dbReference>
<evidence type="ECO:0000256" key="6">
    <source>
        <dbReference type="ARBA" id="ARBA00048493"/>
    </source>
</evidence>
<reference evidence="8" key="1">
    <citation type="submission" date="2023-01" db="EMBL/GenBank/DDBJ databases">
        <title>Metagenome sequencing of chrysophaentin producing Chrysophaeum taylorii.</title>
        <authorList>
            <person name="Davison J."/>
            <person name="Bewley C."/>
        </authorList>
    </citation>
    <scope>NUCLEOTIDE SEQUENCE</scope>
    <source>
        <strain evidence="8">NIES-1699</strain>
    </source>
</reference>
<evidence type="ECO:0000256" key="1">
    <source>
        <dbReference type="ARBA" id="ARBA00005208"/>
    </source>
</evidence>
<comment type="pathway">
    <text evidence="1">Nucleotide-sugar biosynthesis; UDP-N-acetyl-alpha-D-glucosamine biosynthesis; UDP-N-acetyl-alpha-D-glucosamine from N-acetyl-alpha-D-glucosamine 1-phosphate: step 1/1.</text>
</comment>
<evidence type="ECO:0000313" key="8">
    <source>
        <dbReference type="EMBL" id="KAJ8611163.1"/>
    </source>
</evidence>
<sequence length="619" mass="67354">MEPDSLRDFERKMLGVDIKLVDPDEEGPTSGEEMRKMMVDMGLHPEQPLERRGPIELPERLTKELRQRINKADLDWEDYKDLLPSGLGPLLGLDPAVCADLVKRVAHGQIRIDFHLAKQTHVFRWLDKGKLTIEQACKLAEQLEGVEILEMVDAFAAADRAAKRDDKPEILPLASAASSDDPRAAEWARAGMEAISRGEVAALILAGGQGTRLGFDGPKGLYDVGLPSRKPLFLLFAERLRKIGQLAREAVPIEEEKPTTKVTHSRGTPLPRGFQKQPRPPEKNVKRVPSAPPLLVMTSEINDAPTRRAFEEMGYFGLDARDVLFFSQRTVPSFAEDGNAFMRSGHEMATAPDGNGGVYKALAASGVLDDLEFREIKYVHVFSVDNALCRPCDPVFLGYCKSEKALVASKVVWKASPDEKVGVLATRDGRPGVVEYSELSADLAASRDENGELKFGAGNICNHLLATEFLSCAAATNPDVLPYHLAHKKIDAADPETGAPVPPPKPNAYKLEAFIFDAFKIALDHATIRVPREDDFAPVKNAVGADSPQTARDAILRQGARWLRNAGATVLGDHGVELAPALTYAGEGLASKFDGATVDATQAPAFFDINTPVSSSSSS</sequence>
<organism evidence="8 9">
    <name type="scientific">Chrysophaeum taylorii</name>
    <dbReference type="NCBI Taxonomy" id="2483200"/>
    <lineage>
        <taxon>Eukaryota</taxon>
        <taxon>Sar</taxon>
        <taxon>Stramenopiles</taxon>
        <taxon>Ochrophyta</taxon>
        <taxon>Pelagophyceae</taxon>
        <taxon>Pelagomonadales</taxon>
        <taxon>Pelagomonadaceae</taxon>
        <taxon>Chrysophaeum</taxon>
    </lineage>
</organism>
<comment type="similarity">
    <text evidence="2">Belongs to the UDPGP type 1 family.</text>
</comment>